<dbReference type="EMBL" id="CM044704">
    <property type="protein sequence ID" value="KAI5665669.1"/>
    <property type="molecule type" value="Genomic_DNA"/>
</dbReference>
<organism evidence="1 2">
    <name type="scientific">Catharanthus roseus</name>
    <name type="common">Madagascar periwinkle</name>
    <name type="synonym">Vinca rosea</name>
    <dbReference type="NCBI Taxonomy" id="4058"/>
    <lineage>
        <taxon>Eukaryota</taxon>
        <taxon>Viridiplantae</taxon>
        <taxon>Streptophyta</taxon>
        <taxon>Embryophyta</taxon>
        <taxon>Tracheophyta</taxon>
        <taxon>Spermatophyta</taxon>
        <taxon>Magnoliopsida</taxon>
        <taxon>eudicotyledons</taxon>
        <taxon>Gunneridae</taxon>
        <taxon>Pentapetalae</taxon>
        <taxon>asterids</taxon>
        <taxon>lamiids</taxon>
        <taxon>Gentianales</taxon>
        <taxon>Apocynaceae</taxon>
        <taxon>Rauvolfioideae</taxon>
        <taxon>Vinceae</taxon>
        <taxon>Catharanthinae</taxon>
        <taxon>Catharanthus</taxon>
    </lineage>
</organism>
<reference evidence="2" key="1">
    <citation type="journal article" date="2023" name="Nat. Plants">
        <title>Single-cell RNA sequencing provides a high-resolution roadmap for understanding the multicellular compartmentation of specialized metabolism.</title>
        <authorList>
            <person name="Sun S."/>
            <person name="Shen X."/>
            <person name="Li Y."/>
            <person name="Li Y."/>
            <person name="Wang S."/>
            <person name="Li R."/>
            <person name="Zhang H."/>
            <person name="Shen G."/>
            <person name="Guo B."/>
            <person name="Wei J."/>
            <person name="Xu J."/>
            <person name="St-Pierre B."/>
            <person name="Chen S."/>
            <person name="Sun C."/>
        </authorList>
    </citation>
    <scope>NUCLEOTIDE SEQUENCE [LARGE SCALE GENOMIC DNA]</scope>
</reference>
<comment type="caution">
    <text evidence="1">The sequence shown here is derived from an EMBL/GenBank/DDBJ whole genome shotgun (WGS) entry which is preliminary data.</text>
</comment>
<name>A0ACC0AZT9_CATRO</name>
<gene>
    <name evidence="1" type="ORF">M9H77_15522</name>
</gene>
<evidence type="ECO:0000313" key="2">
    <source>
        <dbReference type="Proteomes" id="UP001060085"/>
    </source>
</evidence>
<dbReference type="Proteomes" id="UP001060085">
    <property type="component" value="Linkage Group LG04"/>
</dbReference>
<evidence type="ECO:0000313" key="1">
    <source>
        <dbReference type="EMBL" id="KAI5665669.1"/>
    </source>
</evidence>
<accession>A0ACC0AZT9</accession>
<proteinExistence type="predicted"/>
<sequence>MSDVLVVPSCCCKTVLLGKGTQLRGGGWKQKAVAAAKWQQCQNRRIKPLIVRGKMVNPSTYTSRISTDIPLYEVPGASFDEYLEDKPRVFRAMFPDKQRSRRLNEEEWRINMLPIDFLFLTVRPVIDMRLRCKSQGVEYPPEVPLHITKFIELEIIRWELQGLDDVLKPSHFSLGVKGVLYSDRQGPRSRLKGRLQMSISFILPSVLSLVPEEVRREVAEMVLGRLMDNMKSKVNSSLLTDYSAFKRENSVRTSIAF</sequence>
<keyword evidence="2" id="KW-1185">Reference proteome</keyword>
<protein>
    <submittedName>
        <fullName evidence="1">Uncharacterized protein</fullName>
    </submittedName>
</protein>